<dbReference type="AlphaFoldDB" id="A0A8D8WTR6"/>
<evidence type="ECO:0000313" key="1">
    <source>
        <dbReference type="EMBL" id="CAG6670054.1"/>
    </source>
</evidence>
<sequence length="160" mass="17536">MEKNVIAVWRVVAITNVATLQPVCYTRMQRVLRGVAVTFRPVHRTPRAAHAAPRTENVICPSTARETRSSARRMCLKWTESFAKEGMPTVTRAPVVLTLTSVASYGVPRVLLQINNASYRTRMGTGTGTAATIRRARIIPSVMMRTSCVACSSASISQKS</sequence>
<dbReference type="EMBL" id="HBUF01051610">
    <property type="protein sequence ID" value="CAG6622041.1"/>
    <property type="molecule type" value="Transcribed_RNA"/>
</dbReference>
<organism evidence="1">
    <name type="scientific">Cacopsylla melanoneura</name>
    <dbReference type="NCBI Taxonomy" id="428564"/>
    <lineage>
        <taxon>Eukaryota</taxon>
        <taxon>Metazoa</taxon>
        <taxon>Ecdysozoa</taxon>
        <taxon>Arthropoda</taxon>
        <taxon>Hexapoda</taxon>
        <taxon>Insecta</taxon>
        <taxon>Pterygota</taxon>
        <taxon>Neoptera</taxon>
        <taxon>Paraneoptera</taxon>
        <taxon>Hemiptera</taxon>
        <taxon>Sternorrhyncha</taxon>
        <taxon>Psylloidea</taxon>
        <taxon>Psyllidae</taxon>
        <taxon>Psyllinae</taxon>
        <taxon>Cacopsylla</taxon>
    </lineage>
</organism>
<reference evidence="1" key="1">
    <citation type="submission" date="2021-05" db="EMBL/GenBank/DDBJ databases">
        <authorList>
            <person name="Alioto T."/>
            <person name="Alioto T."/>
            <person name="Gomez Garrido J."/>
        </authorList>
    </citation>
    <scope>NUCLEOTIDE SEQUENCE</scope>
</reference>
<dbReference type="EMBL" id="HBUF01222553">
    <property type="protein sequence ID" value="CAG6670054.1"/>
    <property type="molecule type" value="Transcribed_RNA"/>
</dbReference>
<protein>
    <submittedName>
        <fullName evidence="1">Uncharacterized protein</fullName>
    </submittedName>
</protein>
<proteinExistence type="predicted"/>
<name>A0A8D8WTR6_9HEMI</name>
<accession>A0A8D8WTR6</accession>